<dbReference type="PANTHER" id="PTHR47893">
    <property type="entry name" value="REGULATORY PROTEIN PCHR"/>
    <property type="match status" value="1"/>
</dbReference>
<dbReference type="PROSITE" id="PS01124">
    <property type="entry name" value="HTH_ARAC_FAMILY_2"/>
    <property type="match status" value="1"/>
</dbReference>
<sequence>MMDKITLAELLGNKCLQWQTPFVDYCYADFVLNKELKFYLDNPNQKNIYVLYLLRGHKIQIDTDPSNSLQLNQKQFALIYCTKNQSQINLTCLPSERIELLVIGVSAAWFQELETLREVFEQEKIIPANKTLNKVVNMSVELADCISGTNHLDRFAGKIKDCYLELKVQEILLLSVEAYKNSLKEHEEIDTGALEKMTLIHDLLTNNPDKEHSLKNLAETICSNTTFVKLNFKKIYGKTVFEYLQQIRMEKSLQLLKQKTHSVTEIASQVGYKHATHFTAAFKKYYGVSPKKIK</sequence>
<dbReference type="PANTHER" id="PTHR47893:SF1">
    <property type="entry name" value="REGULATORY PROTEIN PCHR"/>
    <property type="match status" value="1"/>
</dbReference>
<dbReference type="EMBL" id="JBHUDG010000001">
    <property type="protein sequence ID" value="MFD1628288.1"/>
    <property type="molecule type" value="Genomic_DNA"/>
</dbReference>
<evidence type="ECO:0000256" key="1">
    <source>
        <dbReference type="ARBA" id="ARBA00023015"/>
    </source>
</evidence>
<dbReference type="RefSeq" id="WP_379660675.1">
    <property type="nucleotide sequence ID" value="NZ_JBHUDG010000001.1"/>
</dbReference>
<feature type="domain" description="HTH araC/xylS-type" evidence="4">
    <location>
        <begin position="198"/>
        <end position="294"/>
    </location>
</feature>
<evidence type="ECO:0000259" key="4">
    <source>
        <dbReference type="PROSITE" id="PS01124"/>
    </source>
</evidence>
<dbReference type="PRINTS" id="PR00032">
    <property type="entry name" value="HTHARAC"/>
</dbReference>
<proteinExistence type="predicted"/>
<dbReference type="InterPro" id="IPR009057">
    <property type="entry name" value="Homeodomain-like_sf"/>
</dbReference>
<gene>
    <name evidence="5" type="ORF">ACFSAH_00285</name>
</gene>
<keyword evidence="2" id="KW-0238">DNA-binding</keyword>
<dbReference type="Gene3D" id="1.10.10.60">
    <property type="entry name" value="Homeodomain-like"/>
    <property type="match status" value="1"/>
</dbReference>
<evidence type="ECO:0000256" key="3">
    <source>
        <dbReference type="ARBA" id="ARBA00023163"/>
    </source>
</evidence>
<organism evidence="5 6">
    <name type="scientific">Pseudopedobacter beijingensis</name>
    <dbReference type="NCBI Taxonomy" id="1207056"/>
    <lineage>
        <taxon>Bacteria</taxon>
        <taxon>Pseudomonadati</taxon>
        <taxon>Bacteroidota</taxon>
        <taxon>Sphingobacteriia</taxon>
        <taxon>Sphingobacteriales</taxon>
        <taxon>Sphingobacteriaceae</taxon>
        <taxon>Pseudopedobacter</taxon>
    </lineage>
</organism>
<keyword evidence="6" id="KW-1185">Reference proteome</keyword>
<name>A0ABW4I6B2_9SPHI</name>
<dbReference type="InterPro" id="IPR020449">
    <property type="entry name" value="Tscrpt_reg_AraC-type_HTH"/>
</dbReference>
<dbReference type="SMART" id="SM00342">
    <property type="entry name" value="HTH_ARAC"/>
    <property type="match status" value="1"/>
</dbReference>
<dbReference type="SUPFAM" id="SSF46689">
    <property type="entry name" value="Homeodomain-like"/>
    <property type="match status" value="1"/>
</dbReference>
<dbReference type="Pfam" id="PF12833">
    <property type="entry name" value="HTH_18"/>
    <property type="match status" value="1"/>
</dbReference>
<comment type="caution">
    <text evidence="5">The sequence shown here is derived from an EMBL/GenBank/DDBJ whole genome shotgun (WGS) entry which is preliminary data.</text>
</comment>
<dbReference type="Proteomes" id="UP001597118">
    <property type="component" value="Unassembled WGS sequence"/>
</dbReference>
<protein>
    <submittedName>
        <fullName evidence="5">Helix-turn-helix transcriptional regulator</fullName>
    </submittedName>
</protein>
<dbReference type="InterPro" id="IPR053142">
    <property type="entry name" value="PchR_regulatory_protein"/>
</dbReference>
<evidence type="ECO:0000256" key="2">
    <source>
        <dbReference type="ARBA" id="ARBA00023125"/>
    </source>
</evidence>
<dbReference type="InterPro" id="IPR018062">
    <property type="entry name" value="HTH_AraC-typ_CS"/>
</dbReference>
<keyword evidence="3" id="KW-0804">Transcription</keyword>
<accession>A0ABW4I6B2</accession>
<dbReference type="PROSITE" id="PS00041">
    <property type="entry name" value="HTH_ARAC_FAMILY_1"/>
    <property type="match status" value="1"/>
</dbReference>
<keyword evidence="1" id="KW-0805">Transcription regulation</keyword>
<evidence type="ECO:0000313" key="5">
    <source>
        <dbReference type="EMBL" id="MFD1628288.1"/>
    </source>
</evidence>
<evidence type="ECO:0000313" key="6">
    <source>
        <dbReference type="Proteomes" id="UP001597118"/>
    </source>
</evidence>
<reference evidence="6" key="1">
    <citation type="journal article" date="2019" name="Int. J. Syst. Evol. Microbiol.">
        <title>The Global Catalogue of Microorganisms (GCM) 10K type strain sequencing project: providing services to taxonomists for standard genome sequencing and annotation.</title>
        <authorList>
            <consortium name="The Broad Institute Genomics Platform"/>
            <consortium name="The Broad Institute Genome Sequencing Center for Infectious Disease"/>
            <person name="Wu L."/>
            <person name="Ma J."/>
        </authorList>
    </citation>
    <scope>NUCLEOTIDE SEQUENCE [LARGE SCALE GENOMIC DNA]</scope>
    <source>
        <strain evidence="6">CCUG 53762</strain>
    </source>
</reference>
<dbReference type="InterPro" id="IPR018060">
    <property type="entry name" value="HTH_AraC"/>
</dbReference>